<keyword evidence="2" id="KW-0472">Membrane</keyword>
<organism evidence="3 4">
    <name type="scientific">Ceratopteris richardii</name>
    <name type="common">Triangle waterfern</name>
    <dbReference type="NCBI Taxonomy" id="49495"/>
    <lineage>
        <taxon>Eukaryota</taxon>
        <taxon>Viridiplantae</taxon>
        <taxon>Streptophyta</taxon>
        <taxon>Embryophyta</taxon>
        <taxon>Tracheophyta</taxon>
        <taxon>Polypodiopsida</taxon>
        <taxon>Polypodiidae</taxon>
        <taxon>Polypodiales</taxon>
        <taxon>Pteridineae</taxon>
        <taxon>Pteridaceae</taxon>
        <taxon>Parkerioideae</taxon>
        <taxon>Ceratopteris</taxon>
    </lineage>
</organism>
<dbReference type="OrthoDB" id="649865at2759"/>
<feature type="compositionally biased region" description="Acidic residues" evidence="1">
    <location>
        <begin position="85"/>
        <end position="107"/>
    </location>
</feature>
<gene>
    <name evidence="3" type="ORF">KP509_16G077300</name>
</gene>
<feature type="region of interest" description="Disordered" evidence="1">
    <location>
        <begin position="78"/>
        <end position="135"/>
    </location>
</feature>
<proteinExistence type="predicted"/>
<reference evidence="3" key="1">
    <citation type="submission" date="2021-08" db="EMBL/GenBank/DDBJ databases">
        <title>WGS assembly of Ceratopteris richardii.</title>
        <authorList>
            <person name="Marchant D.B."/>
            <person name="Chen G."/>
            <person name="Jenkins J."/>
            <person name="Shu S."/>
            <person name="Leebens-Mack J."/>
            <person name="Grimwood J."/>
            <person name="Schmutz J."/>
            <person name="Soltis P."/>
            <person name="Soltis D."/>
            <person name="Chen Z.-H."/>
        </authorList>
    </citation>
    <scope>NUCLEOTIDE SEQUENCE</scope>
    <source>
        <strain evidence="3">Whitten #5841</strain>
        <tissue evidence="3">Leaf</tissue>
    </source>
</reference>
<dbReference type="PANTHER" id="PTHR34125">
    <property type="entry name" value="OS01G0762900 PROTEIN"/>
    <property type="match status" value="1"/>
</dbReference>
<evidence type="ECO:0000313" key="4">
    <source>
        <dbReference type="Proteomes" id="UP000825935"/>
    </source>
</evidence>
<comment type="caution">
    <text evidence="3">The sequence shown here is derived from an EMBL/GenBank/DDBJ whole genome shotgun (WGS) entry which is preliminary data.</text>
</comment>
<evidence type="ECO:0000313" key="3">
    <source>
        <dbReference type="EMBL" id="KAH7388470.1"/>
    </source>
</evidence>
<feature type="compositionally biased region" description="Basic and acidic residues" evidence="1">
    <location>
        <begin position="270"/>
        <end position="301"/>
    </location>
</feature>
<evidence type="ECO:0000256" key="1">
    <source>
        <dbReference type="SAM" id="MobiDB-lite"/>
    </source>
</evidence>
<feature type="compositionally biased region" description="Basic residues" evidence="1">
    <location>
        <begin position="302"/>
        <end position="311"/>
    </location>
</feature>
<accession>A0A8T2T0X6</accession>
<keyword evidence="2" id="KW-1133">Transmembrane helix</keyword>
<dbReference type="PANTHER" id="PTHR34125:SF7">
    <property type="entry name" value="TRANSMEMBRANE PROTEIN"/>
    <property type="match status" value="1"/>
</dbReference>
<evidence type="ECO:0000256" key="2">
    <source>
        <dbReference type="SAM" id="Phobius"/>
    </source>
</evidence>
<protein>
    <submittedName>
        <fullName evidence="3">Uncharacterized protein</fullName>
    </submittedName>
</protein>
<keyword evidence="4" id="KW-1185">Reference proteome</keyword>
<sequence length="334" mass="37807">MATPNLSASINFVKNYPITLCGFSLIFMPTVHRILLYFTPLLLSTTILILAMITLGSSKDERSSRKLKHIRLAGEQHEWDLHDGLEEEEEEKEKEEEEEVETEEQQQLEENQQGGEGVDAENSVSGTLEKDEDAGETRKLELLLEMEVGIVEMIANSIEPDPRLRLEEVSLIARDHVSTCVDDKGSTIADGEDGYMVRGDGACMREQDHGPTQSISESRCLQYNVGDCEKLSCSKNNDAESPERMIDGVIPIDKNERRVRWASDAHDIRNEGFTDMDAPRKSEKGLATDDDTRQGSREPTAHHRRRRHNHRVRGDPHVQQRRAHLVNRVVEVCA</sequence>
<feature type="transmembrane region" description="Helical" evidence="2">
    <location>
        <begin position="34"/>
        <end position="56"/>
    </location>
</feature>
<dbReference type="AlphaFoldDB" id="A0A8T2T0X6"/>
<name>A0A8T2T0X6_CERRI</name>
<dbReference type="EMBL" id="CM035421">
    <property type="protein sequence ID" value="KAH7388470.1"/>
    <property type="molecule type" value="Genomic_DNA"/>
</dbReference>
<feature type="region of interest" description="Disordered" evidence="1">
    <location>
        <begin position="270"/>
        <end position="318"/>
    </location>
</feature>
<dbReference type="Proteomes" id="UP000825935">
    <property type="component" value="Chromosome 16"/>
</dbReference>
<keyword evidence="2" id="KW-0812">Transmembrane</keyword>